<name>A0A392SXI7_9FABA</name>
<keyword evidence="2" id="KW-1185">Reference proteome</keyword>
<evidence type="ECO:0000313" key="2">
    <source>
        <dbReference type="Proteomes" id="UP000265520"/>
    </source>
</evidence>
<protein>
    <submittedName>
        <fullName evidence="1">Uncharacterized protein</fullName>
    </submittedName>
</protein>
<reference evidence="1 2" key="1">
    <citation type="journal article" date="2018" name="Front. Plant Sci.">
        <title>Red Clover (Trifolium pratense) and Zigzag Clover (T. medium) - A Picture of Genomic Similarities and Differences.</title>
        <authorList>
            <person name="Dluhosova J."/>
            <person name="Istvanek J."/>
            <person name="Nedelnik J."/>
            <person name="Repkova J."/>
        </authorList>
    </citation>
    <scope>NUCLEOTIDE SEQUENCE [LARGE SCALE GENOMIC DNA]</scope>
    <source>
        <strain evidence="2">cv. 10/8</strain>
        <tissue evidence="1">Leaf</tissue>
    </source>
</reference>
<comment type="caution">
    <text evidence="1">The sequence shown here is derived from an EMBL/GenBank/DDBJ whole genome shotgun (WGS) entry which is preliminary data.</text>
</comment>
<evidence type="ECO:0000313" key="1">
    <source>
        <dbReference type="EMBL" id="MCI53137.1"/>
    </source>
</evidence>
<proteinExistence type="predicted"/>
<organism evidence="1 2">
    <name type="scientific">Trifolium medium</name>
    <dbReference type="NCBI Taxonomy" id="97028"/>
    <lineage>
        <taxon>Eukaryota</taxon>
        <taxon>Viridiplantae</taxon>
        <taxon>Streptophyta</taxon>
        <taxon>Embryophyta</taxon>
        <taxon>Tracheophyta</taxon>
        <taxon>Spermatophyta</taxon>
        <taxon>Magnoliopsida</taxon>
        <taxon>eudicotyledons</taxon>
        <taxon>Gunneridae</taxon>
        <taxon>Pentapetalae</taxon>
        <taxon>rosids</taxon>
        <taxon>fabids</taxon>
        <taxon>Fabales</taxon>
        <taxon>Fabaceae</taxon>
        <taxon>Papilionoideae</taxon>
        <taxon>50 kb inversion clade</taxon>
        <taxon>NPAAA clade</taxon>
        <taxon>Hologalegina</taxon>
        <taxon>IRL clade</taxon>
        <taxon>Trifolieae</taxon>
        <taxon>Trifolium</taxon>
    </lineage>
</organism>
<accession>A0A392SXI7</accession>
<dbReference type="Proteomes" id="UP000265520">
    <property type="component" value="Unassembled WGS sequence"/>
</dbReference>
<dbReference type="AlphaFoldDB" id="A0A392SXI7"/>
<feature type="non-terminal residue" evidence="1">
    <location>
        <position position="44"/>
    </location>
</feature>
<dbReference type="EMBL" id="LXQA010458565">
    <property type="protein sequence ID" value="MCI53137.1"/>
    <property type="molecule type" value="Genomic_DNA"/>
</dbReference>
<sequence length="44" mass="4888">MLSWVRDLVVKLGFVTVIAKSDNGRNGRKGYVALGCQRSSEYRG</sequence>